<comment type="similarity">
    <text evidence="2">Belongs to the G-protein coupled receptor 2 family.</text>
</comment>
<evidence type="ECO:0000256" key="1">
    <source>
        <dbReference type="ARBA" id="ARBA00004651"/>
    </source>
</evidence>
<sequence length="382" mass="44071">MNNVTLLRHFRNKTTGCVMDWDGVTCWPAASAGETISVQCPQLPLLTQNPTGEQYKVLISRVCTVDGWSEPSLPYYKACYHDDDDPDEEMRKQKNYFDTVRLLYSVGYGLSLATLLVALLIFCTFRKLHCTRNHIHLNLFVTFMLRSLAVFIKDAVLFADHSLDHCTMSTAQCKAAVTFFHFCVLSNFSWLLVEALYLQSLLLFPFTRTRTFCWIYATVGWGAPTVITVIWALMKKEMDDEACWDDLESRLWWIIKTPILLSIFINFLIFVNISRTIVQKTKATHRHQTDTQLYRTLLHSTLVLIPLFGLHYVVFAMFPEHVSVGPRLYLELVLGSFQGFIVAVMYCFLNGEVQNEIQTLMRSFRTERNTVVIHLQTLEDVS</sequence>
<keyword evidence="3" id="KW-1003">Cell membrane</keyword>
<dbReference type="Pfam" id="PF02793">
    <property type="entry name" value="HRM"/>
    <property type="match status" value="1"/>
</dbReference>
<evidence type="ECO:0000256" key="8">
    <source>
        <dbReference type="ARBA" id="ARBA00023170"/>
    </source>
</evidence>
<dbReference type="Proteomes" id="UP000265120">
    <property type="component" value="Chromosome 8"/>
</dbReference>
<dbReference type="GO" id="GO:0007166">
    <property type="term" value="P:cell surface receptor signaling pathway"/>
    <property type="evidence" value="ECO:0007669"/>
    <property type="project" value="InterPro"/>
</dbReference>
<feature type="transmembrane region" description="Helical" evidence="11">
    <location>
        <begin position="179"/>
        <end position="204"/>
    </location>
</feature>
<dbReference type="SUPFAM" id="SSF111418">
    <property type="entry name" value="Hormone receptor domain"/>
    <property type="match status" value="1"/>
</dbReference>
<evidence type="ECO:0000256" key="5">
    <source>
        <dbReference type="ARBA" id="ARBA00022989"/>
    </source>
</evidence>
<dbReference type="PANTHER" id="PTHR45620">
    <property type="entry name" value="PDF RECEPTOR-LIKE PROTEIN-RELATED"/>
    <property type="match status" value="1"/>
</dbReference>
<dbReference type="GeneID" id="103381621"/>
<keyword evidence="6" id="KW-0297">G-protein coupled receptor</keyword>
<dbReference type="OrthoDB" id="5967113at2759"/>
<dbReference type="OMA" id="QRSMESN"/>
<evidence type="ECO:0000313" key="15">
    <source>
        <dbReference type="Proteomes" id="UP000265120"/>
    </source>
</evidence>
<dbReference type="GO" id="GO:0017046">
    <property type="term" value="F:peptide hormone binding"/>
    <property type="evidence" value="ECO:0007669"/>
    <property type="project" value="TreeGrafter"/>
</dbReference>
<evidence type="ECO:0000256" key="2">
    <source>
        <dbReference type="ARBA" id="ARBA00005314"/>
    </source>
</evidence>
<proteinExistence type="inferred from homology"/>
<dbReference type="Pfam" id="PF00002">
    <property type="entry name" value="7tm_2"/>
    <property type="match status" value="1"/>
</dbReference>
<keyword evidence="10" id="KW-0807">Transducer</keyword>
<keyword evidence="7 11" id="KW-0472">Membrane</keyword>
<dbReference type="PANTHER" id="PTHR45620:SF16">
    <property type="entry name" value="GROWTH HORMONE RELEASING HORMONE RECEPTOR 2 PRECURSOR"/>
    <property type="match status" value="1"/>
</dbReference>
<dbReference type="PROSITE" id="PS50227">
    <property type="entry name" value="G_PROTEIN_RECEP_F2_3"/>
    <property type="match status" value="1"/>
</dbReference>
<feature type="transmembrane region" description="Helical" evidence="11">
    <location>
        <begin position="253"/>
        <end position="273"/>
    </location>
</feature>
<feature type="transmembrane region" description="Helical" evidence="11">
    <location>
        <begin position="211"/>
        <end position="233"/>
    </location>
</feature>
<dbReference type="InterPro" id="IPR017981">
    <property type="entry name" value="GPCR_2-like_7TM"/>
</dbReference>
<protein>
    <submittedName>
        <fullName evidence="14">Growth hormone releasing hormone receptor 2</fullName>
    </submittedName>
</protein>
<dbReference type="Ensembl" id="ENSCSET00000014988.1">
    <property type="protein sequence ID" value="ENSCSEP00000014810.1"/>
    <property type="gene ID" value="ENSCSEG00000009510.1"/>
</dbReference>
<evidence type="ECO:0000256" key="7">
    <source>
        <dbReference type="ARBA" id="ARBA00023136"/>
    </source>
</evidence>
<reference evidence="14" key="2">
    <citation type="submission" date="2025-05" db="UniProtKB">
        <authorList>
            <consortium name="Ensembl"/>
        </authorList>
    </citation>
    <scope>IDENTIFICATION</scope>
</reference>
<keyword evidence="15" id="KW-1185">Reference proteome</keyword>
<evidence type="ECO:0000259" key="13">
    <source>
        <dbReference type="PROSITE" id="PS50261"/>
    </source>
</evidence>
<reference evidence="14 15" key="1">
    <citation type="journal article" date="2014" name="Nat. Genet.">
        <title>Whole-genome sequence of a flatfish provides insights into ZW sex chromosome evolution and adaptation to a benthic lifestyle.</title>
        <authorList>
            <person name="Chen S."/>
            <person name="Zhang G."/>
            <person name="Shao C."/>
            <person name="Huang Q."/>
            <person name="Liu G."/>
            <person name="Zhang P."/>
            <person name="Song W."/>
            <person name="An N."/>
            <person name="Chalopin D."/>
            <person name="Volff J.N."/>
            <person name="Hong Y."/>
            <person name="Li Q."/>
            <person name="Sha Z."/>
            <person name="Zhou H."/>
            <person name="Xie M."/>
            <person name="Yu Q."/>
            <person name="Liu Y."/>
            <person name="Xiang H."/>
            <person name="Wang N."/>
            <person name="Wu K."/>
            <person name="Yang C."/>
            <person name="Zhou Q."/>
            <person name="Liao X."/>
            <person name="Yang L."/>
            <person name="Hu Q."/>
            <person name="Zhang J."/>
            <person name="Meng L."/>
            <person name="Jin L."/>
            <person name="Tian Y."/>
            <person name="Lian J."/>
            <person name="Yang J."/>
            <person name="Miao G."/>
            <person name="Liu S."/>
            <person name="Liang Z."/>
            <person name="Yan F."/>
            <person name="Li Y."/>
            <person name="Sun B."/>
            <person name="Zhang H."/>
            <person name="Zhang J."/>
            <person name="Zhu Y."/>
            <person name="Du M."/>
            <person name="Zhao Y."/>
            <person name="Schartl M."/>
            <person name="Tang Q."/>
            <person name="Wang J."/>
        </authorList>
    </citation>
    <scope>NUCLEOTIDE SEQUENCE</scope>
</reference>
<dbReference type="InterPro" id="IPR000832">
    <property type="entry name" value="GPCR_2_secretin-like"/>
</dbReference>
<feature type="domain" description="G-protein coupled receptors family 2 profile 2" evidence="13">
    <location>
        <begin position="100"/>
        <end position="350"/>
    </location>
</feature>
<dbReference type="InterPro" id="IPR017983">
    <property type="entry name" value="GPCR_2_secretin-like_CS"/>
</dbReference>
<dbReference type="InterPro" id="IPR001879">
    <property type="entry name" value="GPCR_2_extracellular_dom"/>
</dbReference>
<dbReference type="CTD" id="100002189"/>
<dbReference type="AlphaFoldDB" id="A0A3P8VKC7"/>
<evidence type="ECO:0000259" key="12">
    <source>
        <dbReference type="PROSITE" id="PS50227"/>
    </source>
</evidence>
<feature type="transmembrane region" description="Helical" evidence="11">
    <location>
        <begin position="328"/>
        <end position="349"/>
    </location>
</feature>
<dbReference type="GeneTree" id="ENSGT00940000166534"/>
<dbReference type="PROSITE" id="PS50261">
    <property type="entry name" value="G_PROTEIN_RECEP_F2_4"/>
    <property type="match status" value="1"/>
</dbReference>
<dbReference type="CDD" id="cd15271">
    <property type="entry name" value="7tmB1_GHRHR2"/>
    <property type="match status" value="1"/>
</dbReference>
<dbReference type="RefSeq" id="XP_016889773.1">
    <property type="nucleotide sequence ID" value="XM_017034284.2"/>
</dbReference>
<keyword evidence="9" id="KW-0325">Glycoprotein</keyword>
<keyword evidence="4 11" id="KW-0812">Transmembrane</keyword>
<evidence type="ECO:0000256" key="11">
    <source>
        <dbReference type="SAM" id="Phobius"/>
    </source>
</evidence>
<comment type="subcellular location">
    <subcellularLocation>
        <location evidence="1">Cell membrane</location>
        <topology evidence="1">Multi-pass membrane protein</topology>
    </subcellularLocation>
</comment>
<dbReference type="GO" id="GO:0007188">
    <property type="term" value="P:adenylate cyclase-modulating G protein-coupled receptor signaling pathway"/>
    <property type="evidence" value="ECO:0007669"/>
    <property type="project" value="TreeGrafter"/>
</dbReference>
<name>A0A3P8VKC7_CYNSE</name>
<dbReference type="Ensembl" id="ENSCSET00000014970.1">
    <property type="protein sequence ID" value="ENSCSEP00000014792.1"/>
    <property type="gene ID" value="ENSCSEG00000009510.1"/>
</dbReference>
<dbReference type="Gene3D" id="4.10.1240.10">
    <property type="entry name" value="GPCR, family 2, extracellular hormone receptor domain"/>
    <property type="match status" value="1"/>
</dbReference>
<dbReference type="Ensembl" id="ENSCSET00000014959.1">
    <property type="protein sequence ID" value="ENSCSEP00000014781.1"/>
    <property type="gene ID" value="ENSCSEG00000009510.1"/>
</dbReference>
<accession>A0A3P8VKC7</accession>
<dbReference type="SMART" id="SM00008">
    <property type="entry name" value="HormR"/>
    <property type="match status" value="1"/>
</dbReference>
<dbReference type="InterPro" id="IPR050332">
    <property type="entry name" value="GPCR_2"/>
</dbReference>
<dbReference type="GO" id="GO:0008528">
    <property type="term" value="F:G protein-coupled peptide receptor activity"/>
    <property type="evidence" value="ECO:0007669"/>
    <property type="project" value="TreeGrafter"/>
</dbReference>
<evidence type="ECO:0000313" key="14">
    <source>
        <dbReference type="Ensembl" id="ENSCSEP00000014792.1"/>
    </source>
</evidence>
<feature type="transmembrane region" description="Helical" evidence="11">
    <location>
        <begin position="102"/>
        <end position="125"/>
    </location>
</feature>
<dbReference type="STRING" id="244447.ENSCSEP00000014792"/>
<keyword evidence="8" id="KW-0675">Receptor</keyword>
<dbReference type="PRINTS" id="PR00249">
    <property type="entry name" value="GPCRSECRETIN"/>
</dbReference>
<evidence type="ECO:0000256" key="6">
    <source>
        <dbReference type="ARBA" id="ARBA00023040"/>
    </source>
</evidence>
<feature type="domain" description="G-protein coupled receptors family 2 profile 1" evidence="12">
    <location>
        <begin position="1"/>
        <end position="83"/>
    </location>
</feature>
<dbReference type="PROSITE" id="PS00649">
    <property type="entry name" value="G_PROTEIN_RECEP_F2_1"/>
    <property type="match status" value="1"/>
</dbReference>
<evidence type="ECO:0000256" key="9">
    <source>
        <dbReference type="ARBA" id="ARBA00023180"/>
    </source>
</evidence>
<organism evidence="14 15">
    <name type="scientific">Cynoglossus semilaevis</name>
    <name type="common">Tongue sole</name>
    <dbReference type="NCBI Taxonomy" id="244447"/>
    <lineage>
        <taxon>Eukaryota</taxon>
        <taxon>Metazoa</taxon>
        <taxon>Chordata</taxon>
        <taxon>Craniata</taxon>
        <taxon>Vertebrata</taxon>
        <taxon>Euteleostomi</taxon>
        <taxon>Actinopterygii</taxon>
        <taxon>Neopterygii</taxon>
        <taxon>Teleostei</taxon>
        <taxon>Neoteleostei</taxon>
        <taxon>Acanthomorphata</taxon>
        <taxon>Carangaria</taxon>
        <taxon>Pleuronectiformes</taxon>
        <taxon>Pleuronectoidei</taxon>
        <taxon>Cynoglossidae</taxon>
        <taxon>Cynoglossinae</taxon>
        <taxon>Cynoglossus</taxon>
    </lineage>
</organism>
<dbReference type="GO" id="GO:0005886">
    <property type="term" value="C:plasma membrane"/>
    <property type="evidence" value="ECO:0007669"/>
    <property type="project" value="UniProtKB-SubCell"/>
</dbReference>
<dbReference type="Gene3D" id="1.20.1070.10">
    <property type="entry name" value="Rhodopsin 7-helix transmembrane proteins"/>
    <property type="match status" value="1"/>
</dbReference>
<evidence type="ECO:0000256" key="4">
    <source>
        <dbReference type="ARBA" id="ARBA00022692"/>
    </source>
</evidence>
<feature type="transmembrane region" description="Helical" evidence="11">
    <location>
        <begin position="293"/>
        <end position="316"/>
    </location>
</feature>
<evidence type="ECO:0000256" key="10">
    <source>
        <dbReference type="ARBA" id="ARBA00023224"/>
    </source>
</evidence>
<feature type="transmembrane region" description="Helical" evidence="11">
    <location>
        <begin position="137"/>
        <end position="159"/>
    </location>
</feature>
<dbReference type="SUPFAM" id="SSF81321">
    <property type="entry name" value="Family A G protein-coupled receptor-like"/>
    <property type="match status" value="1"/>
</dbReference>
<dbReference type="InterPro" id="IPR036445">
    <property type="entry name" value="GPCR_2_extracell_dom_sf"/>
</dbReference>
<dbReference type="FunFam" id="1.20.1070.10:FF:000490">
    <property type="entry name" value="Growth hormone releasing hormone receptor 2"/>
    <property type="match status" value="1"/>
</dbReference>
<keyword evidence="5 11" id="KW-1133">Transmembrane helix</keyword>
<evidence type="ECO:0000256" key="3">
    <source>
        <dbReference type="ARBA" id="ARBA00022475"/>
    </source>
</evidence>